<evidence type="ECO:0000313" key="3">
    <source>
        <dbReference type="Proteomes" id="UP000612585"/>
    </source>
</evidence>
<keyword evidence="3" id="KW-1185">Reference proteome</keyword>
<dbReference type="AlphaFoldDB" id="A0A8J3ZE82"/>
<keyword evidence="1" id="KW-0812">Transmembrane</keyword>
<dbReference type="RefSeq" id="WP_204008018.1">
    <property type="nucleotide sequence ID" value="NZ_BOPG01000077.1"/>
</dbReference>
<protein>
    <recommendedName>
        <fullName evidence="4">TadE-like protein</fullName>
    </recommendedName>
</protein>
<gene>
    <name evidence="2" type="ORF">Vau01_099180</name>
</gene>
<sequence>MRRLLRRLAPDRGSTTVEMVGYTAVMLAALLVGVQAAAWGLGELACRYAANHALQVTRVEGGTVAAGKADAATVVGQVGGGMVTEPEVTATRGAAAASVTVTGHALQVLPFLKLPVGATVSGPVESLGTP</sequence>
<comment type="caution">
    <text evidence="2">The sequence shown here is derived from an EMBL/GenBank/DDBJ whole genome shotgun (WGS) entry which is preliminary data.</text>
</comment>
<organism evidence="2 3">
    <name type="scientific">Virgisporangium aurantiacum</name>
    <dbReference type="NCBI Taxonomy" id="175570"/>
    <lineage>
        <taxon>Bacteria</taxon>
        <taxon>Bacillati</taxon>
        <taxon>Actinomycetota</taxon>
        <taxon>Actinomycetes</taxon>
        <taxon>Micromonosporales</taxon>
        <taxon>Micromonosporaceae</taxon>
        <taxon>Virgisporangium</taxon>
    </lineage>
</organism>
<reference evidence="2" key="1">
    <citation type="submission" date="2021-01" db="EMBL/GenBank/DDBJ databases">
        <title>Whole genome shotgun sequence of Virgisporangium aurantiacum NBRC 16421.</title>
        <authorList>
            <person name="Komaki H."/>
            <person name="Tamura T."/>
        </authorList>
    </citation>
    <scope>NUCLEOTIDE SEQUENCE</scope>
    <source>
        <strain evidence="2">NBRC 16421</strain>
    </source>
</reference>
<keyword evidence="1" id="KW-0472">Membrane</keyword>
<proteinExistence type="predicted"/>
<evidence type="ECO:0000256" key="1">
    <source>
        <dbReference type="SAM" id="Phobius"/>
    </source>
</evidence>
<keyword evidence="1" id="KW-1133">Transmembrane helix</keyword>
<evidence type="ECO:0000313" key="2">
    <source>
        <dbReference type="EMBL" id="GIJ62402.1"/>
    </source>
</evidence>
<evidence type="ECO:0008006" key="4">
    <source>
        <dbReference type="Google" id="ProtNLM"/>
    </source>
</evidence>
<feature type="transmembrane region" description="Helical" evidence="1">
    <location>
        <begin position="20"/>
        <end position="41"/>
    </location>
</feature>
<dbReference type="EMBL" id="BOPG01000077">
    <property type="protein sequence ID" value="GIJ62402.1"/>
    <property type="molecule type" value="Genomic_DNA"/>
</dbReference>
<accession>A0A8J3ZE82</accession>
<name>A0A8J3ZE82_9ACTN</name>
<dbReference type="Proteomes" id="UP000612585">
    <property type="component" value="Unassembled WGS sequence"/>
</dbReference>